<proteinExistence type="predicted"/>
<dbReference type="CDD" id="cd02976">
    <property type="entry name" value="NrdH"/>
    <property type="match status" value="1"/>
</dbReference>
<organism evidence="2 3">
    <name type="scientific">Methanothrix harundinacea (strain 6Ac)</name>
    <name type="common">Methanosaeta harundinacea</name>
    <dbReference type="NCBI Taxonomy" id="1110509"/>
    <lineage>
        <taxon>Archaea</taxon>
        <taxon>Methanobacteriati</taxon>
        <taxon>Methanobacteriota</taxon>
        <taxon>Stenosarchaea group</taxon>
        <taxon>Methanomicrobia</taxon>
        <taxon>Methanotrichales</taxon>
        <taxon>Methanotrichaceae</taxon>
        <taxon>Methanothrix</taxon>
    </lineage>
</organism>
<dbReference type="Proteomes" id="UP000005877">
    <property type="component" value="Chromosome"/>
</dbReference>
<evidence type="ECO:0000313" key="2">
    <source>
        <dbReference type="EMBL" id="AET65470.1"/>
    </source>
</evidence>
<dbReference type="PROSITE" id="PS51354">
    <property type="entry name" value="GLUTAREDOXIN_2"/>
    <property type="match status" value="1"/>
</dbReference>
<dbReference type="InterPro" id="IPR036249">
    <property type="entry name" value="Thioredoxin-like_sf"/>
</dbReference>
<dbReference type="Pfam" id="PF00462">
    <property type="entry name" value="Glutaredoxin"/>
    <property type="match status" value="1"/>
</dbReference>
<dbReference type="EMBL" id="CP003117">
    <property type="protein sequence ID" value="AET65470.1"/>
    <property type="molecule type" value="Genomic_DNA"/>
</dbReference>
<dbReference type="InterPro" id="IPR002109">
    <property type="entry name" value="Glutaredoxin"/>
</dbReference>
<protein>
    <submittedName>
        <fullName evidence="2">Glutaredoxin</fullName>
    </submittedName>
</protein>
<dbReference type="HOGENOM" id="CLU_026126_9_1_2"/>
<evidence type="ECO:0000313" key="3">
    <source>
        <dbReference type="Proteomes" id="UP000005877"/>
    </source>
</evidence>
<dbReference type="PROSITE" id="PS00195">
    <property type="entry name" value="GLUTAREDOXIN_1"/>
    <property type="match status" value="1"/>
</dbReference>
<dbReference type="Gene3D" id="3.40.30.10">
    <property type="entry name" value="Glutaredoxin"/>
    <property type="match status" value="1"/>
</dbReference>
<dbReference type="OrthoDB" id="73564at2157"/>
<name>G7WQB7_METH6</name>
<reference evidence="2 3" key="1">
    <citation type="journal article" date="2012" name="PLoS ONE">
        <title>The genome characteristics and predicted function of methyl-group oxidation pathway in the obligate aceticlastic methanogens, Methanosaeta spp.</title>
        <authorList>
            <person name="Zhu J."/>
            <person name="Zheng H."/>
            <person name="Ai G."/>
            <person name="Zhang G."/>
            <person name="Liu D."/>
            <person name="Liu X."/>
            <person name="Dong X."/>
        </authorList>
    </citation>
    <scope>NUCLEOTIDE SEQUENCE [LARGE SCALE GENOMIC DNA]</scope>
    <source>
        <strain evidence="2 3">6Ac</strain>
    </source>
</reference>
<dbReference type="RefSeq" id="WP_014587646.1">
    <property type="nucleotide sequence ID" value="NC_017527.1"/>
</dbReference>
<dbReference type="InterPro" id="IPR011767">
    <property type="entry name" value="GLR_AS"/>
</dbReference>
<gene>
    <name evidence="2" type="ordered locus">Mhar_2115</name>
</gene>
<dbReference type="PATRIC" id="fig|1110509.7.peg.2348"/>
<accession>G7WQB7</accession>
<sequence length="93" mass="10623">MGFERVEGEDRGDITLYALSTCVWCHKTKKLLERLGAKFRYVYVDLLEGDERDRTLEDVKKHNPSVTFPTTVIGGDKSIVGFKEREMKEALGV</sequence>
<dbReference type="KEGG" id="mhi:Mhar_2115"/>
<dbReference type="STRING" id="1110509.Mhar_2115"/>
<feature type="domain" description="Glutaredoxin" evidence="1">
    <location>
        <begin position="14"/>
        <end position="76"/>
    </location>
</feature>
<dbReference type="GeneID" id="12511289"/>
<keyword evidence="3" id="KW-1185">Reference proteome</keyword>
<dbReference type="SUPFAM" id="SSF52833">
    <property type="entry name" value="Thioredoxin-like"/>
    <property type="match status" value="1"/>
</dbReference>
<evidence type="ECO:0000259" key="1">
    <source>
        <dbReference type="Pfam" id="PF00462"/>
    </source>
</evidence>
<dbReference type="AlphaFoldDB" id="G7WQB7"/>